<evidence type="ECO:0000256" key="5">
    <source>
        <dbReference type="SAM" id="MobiDB-lite"/>
    </source>
</evidence>
<evidence type="ECO:0000256" key="1">
    <source>
        <dbReference type="ARBA" id="ARBA00004459"/>
    </source>
</evidence>
<comment type="similarity">
    <text evidence="2">Belongs to the rickettsiale 17 kDa surface antigen family.</text>
</comment>
<feature type="chain" id="PRO_5011668669" description="17 kDa surface antigen" evidence="6">
    <location>
        <begin position="21"/>
        <end position="126"/>
    </location>
</feature>
<dbReference type="RefSeq" id="WP_093004320.1">
    <property type="nucleotide sequence ID" value="NZ_FNZZ01000002.1"/>
</dbReference>
<evidence type="ECO:0000313" key="9">
    <source>
        <dbReference type="Proteomes" id="UP000199214"/>
    </source>
</evidence>
<feature type="signal peptide" evidence="6">
    <location>
        <begin position="1"/>
        <end position="20"/>
    </location>
</feature>
<dbReference type="AlphaFoldDB" id="A0A1H7LB71"/>
<evidence type="ECO:0000259" key="7">
    <source>
        <dbReference type="Pfam" id="PF05433"/>
    </source>
</evidence>
<keyword evidence="6" id="KW-0732">Signal</keyword>
<evidence type="ECO:0000256" key="3">
    <source>
        <dbReference type="ARBA" id="ARBA00015281"/>
    </source>
</evidence>
<name>A0A1H7LB71_9SPHN</name>
<evidence type="ECO:0000256" key="2">
    <source>
        <dbReference type="ARBA" id="ARBA00008681"/>
    </source>
</evidence>
<gene>
    <name evidence="8" type="ORF">SAMN05216382_1199</name>
</gene>
<organism evidence="8 9">
    <name type="scientific">Sphingomonas palmae</name>
    <dbReference type="NCBI Taxonomy" id="1855283"/>
    <lineage>
        <taxon>Bacteria</taxon>
        <taxon>Pseudomonadati</taxon>
        <taxon>Pseudomonadota</taxon>
        <taxon>Alphaproteobacteria</taxon>
        <taxon>Sphingomonadales</taxon>
        <taxon>Sphingomonadaceae</taxon>
        <taxon>Sphingomonas</taxon>
    </lineage>
</organism>
<feature type="domain" description="Glycine zipper 2TM" evidence="7">
    <location>
        <begin position="82"/>
        <end position="118"/>
    </location>
</feature>
<reference evidence="9" key="1">
    <citation type="submission" date="2016-10" db="EMBL/GenBank/DDBJ databases">
        <authorList>
            <person name="Varghese N."/>
            <person name="Submissions S."/>
        </authorList>
    </citation>
    <scope>NUCLEOTIDE SEQUENCE [LARGE SCALE GENOMIC DNA]</scope>
    <source>
        <strain evidence="9">JS21-1</strain>
    </source>
</reference>
<comment type="subcellular location">
    <subcellularLocation>
        <location evidence="1">Cell outer membrane</location>
        <topology evidence="1">Lipid-anchor</topology>
    </subcellularLocation>
</comment>
<dbReference type="Pfam" id="PF05433">
    <property type="entry name" value="Rick_17kDa_Anti"/>
    <property type="match status" value="1"/>
</dbReference>
<evidence type="ECO:0000256" key="6">
    <source>
        <dbReference type="SAM" id="SignalP"/>
    </source>
</evidence>
<protein>
    <recommendedName>
        <fullName evidence="3">17 kDa surface antigen</fullName>
    </recommendedName>
</protein>
<keyword evidence="4" id="KW-0449">Lipoprotein</keyword>
<feature type="region of interest" description="Disordered" evidence="5">
    <location>
        <begin position="32"/>
        <end position="54"/>
    </location>
</feature>
<accession>A0A1H7LB71</accession>
<proteinExistence type="inferred from homology"/>
<keyword evidence="9" id="KW-1185">Reference proteome</keyword>
<evidence type="ECO:0000313" key="8">
    <source>
        <dbReference type="EMBL" id="SEK96171.1"/>
    </source>
</evidence>
<evidence type="ECO:0000256" key="4">
    <source>
        <dbReference type="ARBA" id="ARBA00023288"/>
    </source>
</evidence>
<dbReference type="Proteomes" id="UP000199214">
    <property type="component" value="Unassembled WGS sequence"/>
</dbReference>
<sequence>MIRNALFSLAAIASMTAPMAIAPAAAQRGDRDYRWHGDDRNWNPRDSYRARRGDDRRLGRNDRIYRGRDGRAYCKRNDGTTGLVIGGVGGAALGNLVGGGLLGTLAGGGAGALLGRSIDRGNVKCR</sequence>
<dbReference type="InterPro" id="IPR008816">
    <property type="entry name" value="Gly_zipper_2TM_dom"/>
</dbReference>
<dbReference type="EMBL" id="FNZZ01000002">
    <property type="protein sequence ID" value="SEK96171.1"/>
    <property type="molecule type" value="Genomic_DNA"/>
</dbReference>
<dbReference type="STRING" id="1855283.SAMN05216382_1199"/>